<reference evidence="1 2" key="1">
    <citation type="journal article" date="2021" name="Microbiol. Resour. Announc.">
        <title>Complete Genome Sequences of Two Rhodococcus sp. Strains with Large and Linear Chromosomes, Isolated from Apple Rhizosphere.</title>
        <authorList>
            <person name="Benning S."/>
            <person name="Brugnone N."/>
            <person name="Siani R."/>
            <person name="Kublik S."/>
            <person name="Schloter M."/>
            <person name="Rad V."/>
        </authorList>
    </citation>
    <scope>NUCLEOTIDE SEQUENCE [LARGE SCALE GENOMIC DNA]</scope>
    <source>
        <strain evidence="1 2">R79</strain>
    </source>
</reference>
<proteinExistence type="predicted"/>
<keyword evidence="1" id="KW-0614">Plasmid</keyword>
<organism evidence="1 2">
    <name type="scientific">Rhodococcus pseudokoreensis</name>
    <dbReference type="NCBI Taxonomy" id="2811421"/>
    <lineage>
        <taxon>Bacteria</taxon>
        <taxon>Bacillati</taxon>
        <taxon>Actinomycetota</taxon>
        <taxon>Actinomycetes</taxon>
        <taxon>Mycobacteriales</taxon>
        <taxon>Nocardiaceae</taxon>
        <taxon>Rhodococcus</taxon>
    </lineage>
</organism>
<geneLocation type="plasmid" evidence="1 2">
    <name>unnamed5</name>
</geneLocation>
<sequence>MDKTVHGVPGLVSRTTHIGVADLRPDTDTPGFYERRFNSAKARINLAVQK</sequence>
<gene>
    <name evidence="1" type="ORF">JWS13_00870</name>
</gene>
<protein>
    <submittedName>
        <fullName evidence="1">Uncharacterized protein</fullName>
    </submittedName>
</protein>
<dbReference type="Proteomes" id="UP000662986">
    <property type="component" value="Plasmid unnamed5"/>
</dbReference>
<accession>A0A974VX31</accession>
<evidence type="ECO:0000313" key="1">
    <source>
        <dbReference type="EMBL" id="QSE87269.1"/>
    </source>
</evidence>
<evidence type="ECO:0000313" key="2">
    <source>
        <dbReference type="Proteomes" id="UP000662986"/>
    </source>
</evidence>
<name>A0A974VX31_9NOCA</name>
<dbReference type="EMBL" id="CP070614">
    <property type="protein sequence ID" value="QSE87269.1"/>
    <property type="molecule type" value="Genomic_DNA"/>
</dbReference>
<reference evidence="1 2" key="2">
    <citation type="journal article" date="2022" name="Arch. Microbiol.">
        <title>Rhodococcus pseudokoreensis sp. nov. isolated from the rhizosphere of young M26 apple rootstocks.</title>
        <authorList>
            <person name="Kampfer P."/>
            <person name="Glaeser S.P."/>
            <person name="Blom J."/>
            <person name="Wolf J."/>
            <person name="Benning S."/>
            <person name="Schloter M."/>
            <person name="Neumann-Schaal M."/>
        </authorList>
    </citation>
    <scope>NUCLEOTIDE SEQUENCE [LARGE SCALE GENOMIC DNA]</scope>
    <source>
        <strain evidence="1 2">R79</strain>
    </source>
</reference>
<dbReference type="RefSeq" id="WP_206003951.1">
    <property type="nucleotide sequence ID" value="NZ_CP070614.1"/>
</dbReference>
<keyword evidence="2" id="KW-1185">Reference proteome</keyword>